<dbReference type="RefSeq" id="WP_123226499.1">
    <property type="nucleotide sequence ID" value="NZ_RJSE01000003.1"/>
</dbReference>
<evidence type="ECO:0000256" key="1">
    <source>
        <dbReference type="SAM" id="MobiDB-lite"/>
    </source>
</evidence>
<dbReference type="OrthoDB" id="4464809at2"/>
<name>A0A3N0CQU0_9ACTN</name>
<dbReference type="InterPro" id="IPR003615">
    <property type="entry name" value="HNH_nuc"/>
</dbReference>
<evidence type="ECO:0000313" key="4">
    <source>
        <dbReference type="Proteomes" id="UP000267128"/>
    </source>
</evidence>
<evidence type="ECO:0000313" key="3">
    <source>
        <dbReference type="EMBL" id="RNL65396.1"/>
    </source>
</evidence>
<dbReference type="PANTHER" id="PTHR14140:SF27">
    <property type="entry name" value="OS04G0289800 PROTEIN"/>
    <property type="match status" value="1"/>
</dbReference>
<dbReference type="Proteomes" id="UP000267128">
    <property type="component" value="Unassembled WGS sequence"/>
</dbReference>
<protein>
    <submittedName>
        <fullName evidence="3">SRA-YDG domain-containing protein</fullName>
    </submittedName>
</protein>
<keyword evidence="4" id="KW-1185">Reference proteome</keyword>
<comment type="caution">
    <text evidence="3">The sequence shown here is derived from an EMBL/GenBank/DDBJ whole genome shotgun (WGS) entry which is preliminary data.</text>
</comment>
<sequence>MAEYVRGEIPGQPVGTTYLNRRDAADKKVHQVTVQGIAGNTEVGAVSIVINGGYVDDEDHGHYVIYTGAGGNDPGTKRQIADQSLTYMSNAALVVSQENGYPIRVLRGAKGDHPDSPTTGLRYDGLFQVTDHWSEPGKDGFLIWRFRLDQIDTQTATTFAPGVDPTAETPPPGVSAPSRTSGVVVRVVRSTAVSDWVKKIHKNTCQICGIRLTLAGGAYSEGAHVRALGAPHNGPDTADNLLCLCPNDHVLFDQGAIYIEDDLTVRSHTGAALGTLTTNTGHSIDVAHLKQHRNRFGFP</sequence>
<dbReference type="SUPFAM" id="SSF88697">
    <property type="entry name" value="PUA domain-like"/>
    <property type="match status" value="1"/>
</dbReference>
<reference evidence="3 4" key="1">
    <citation type="submission" date="2018-11" db="EMBL/GenBank/DDBJ databases">
        <authorList>
            <person name="Li F."/>
        </authorList>
    </citation>
    <scope>NUCLEOTIDE SEQUENCE [LARGE SCALE GENOMIC DNA]</scope>
    <source>
        <strain evidence="3 4">Gsoil 097</strain>
    </source>
</reference>
<dbReference type="Pfam" id="PF02182">
    <property type="entry name" value="SAD_SRA"/>
    <property type="match status" value="1"/>
</dbReference>
<dbReference type="GO" id="GO:0016567">
    <property type="term" value="P:protein ubiquitination"/>
    <property type="evidence" value="ECO:0007669"/>
    <property type="project" value="TreeGrafter"/>
</dbReference>
<gene>
    <name evidence="3" type="ORF">EFK50_05425</name>
</gene>
<dbReference type="EMBL" id="RJSE01000003">
    <property type="protein sequence ID" value="RNL65396.1"/>
    <property type="molecule type" value="Genomic_DNA"/>
</dbReference>
<dbReference type="PROSITE" id="PS51015">
    <property type="entry name" value="YDG"/>
    <property type="match status" value="1"/>
</dbReference>
<dbReference type="InterPro" id="IPR045134">
    <property type="entry name" value="UHRF1/2-like"/>
</dbReference>
<evidence type="ECO:0000259" key="2">
    <source>
        <dbReference type="PROSITE" id="PS51015"/>
    </source>
</evidence>
<dbReference type="GO" id="GO:0044027">
    <property type="term" value="P:negative regulation of gene expression via chromosomal CpG island methylation"/>
    <property type="evidence" value="ECO:0007669"/>
    <property type="project" value="TreeGrafter"/>
</dbReference>
<dbReference type="InterPro" id="IPR036987">
    <property type="entry name" value="SRA-YDG_sf"/>
</dbReference>
<dbReference type="InterPro" id="IPR003105">
    <property type="entry name" value="SRA_YDG"/>
</dbReference>
<accession>A0A3N0CQU0</accession>
<dbReference type="InterPro" id="IPR015947">
    <property type="entry name" value="PUA-like_sf"/>
</dbReference>
<dbReference type="CDD" id="cd00085">
    <property type="entry name" value="HNHc"/>
    <property type="match status" value="1"/>
</dbReference>
<dbReference type="GO" id="GO:0061630">
    <property type="term" value="F:ubiquitin protein ligase activity"/>
    <property type="evidence" value="ECO:0007669"/>
    <property type="project" value="TreeGrafter"/>
</dbReference>
<feature type="region of interest" description="Disordered" evidence="1">
    <location>
        <begin position="158"/>
        <end position="180"/>
    </location>
</feature>
<dbReference type="PANTHER" id="PTHR14140">
    <property type="entry name" value="E3 UBIQUITIN-PROTEIN LIGASE UHRF-RELATED"/>
    <property type="match status" value="1"/>
</dbReference>
<dbReference type="AlphaFoldDB" id="A0A3N0CQU0"/>
<dbReference type="SMART" id="SM00466">
    <property type="entry name" value="SRA"/>
    <property type="match status" value="1"/>
</dbReference>
<dbReference type="Pfam" id="PF13391">
    <property type="entry name" value="HNH_2"/>
    <property type="match status" value="1"/>
</dbReference>
<proteinExistence type="predicted"/>
<dbReference type="Gene3D" id="2.30.280.10">
    <property type="entry name" value="SRA-YDG"/>
    <property type="match status" value="1"/>
</dbReference>
<organism evidence="3 4">
    <name type="scientific">Nocardioides marmoriginsengisoli</name>
    <dbReference type="NCBI Taxonomy" id="661483"/>
    <lineage>
        <taxon>Bacteria</taxon>
        <taxon>Bacillati</taxon>
        <taxon>Actinomycetota</taxon>
        <taxon>Actinomycetes</taxon>
        <taxon>Propionibacteriales</taxon>
        <taxon>Nocardioidaceae</taxon>
        <taxon>Nocardioides</taxon>
    </lineage>
</organism>
<feature type="domain" description="YDG" evidence="2">
    <location>
        <begin position="7"/>
        <end position="150"/>
    </location>
</feature>